<dbReference type="Gene3D" id="3.30.60.20">
    <property type="match status" value="1"/>
</dbReference>
<evidence type="ECO:0000259" key="23">
    <source>
        <dbReference type="PROSITE" id="PS50011"/>
    </source>
</evidence>
<sequence length="1143" mass="132074">FPAIRKNKLVDSFLQRYEKAVMNVRELRMKVEDYESLKIIGRGAFGEVQLVRHKSTQKVYAMKLLHKFEMIKRSESAFFWEERDIMAFANSPWVVQLFYAFQDDRFLYMVMEYMPGGDLVNLMSNYDMPEKWARFYTAEVVLALDAIHSMDFIHRDVKPDNMLLDKLGHLKLADFGTCMKMNSEGMVRCETAVGTPDYISPEVLKSQGGHGYYGRECDWWSVGVFLYEILVGDTPFYAESLVGTYGKIMDHENSLTFPSDVDISKNAKSLICAFLTESVRLGRNGVKEVKSHDFFKNDQWTWENIRESIAPVIPELSSDTDTSNFDEIERNKGDEETFPVPKAFAGNQLPFVGFTYYKDYNSSKRAMKSKLQQEERERALAQQRLGEQQQRADAELGKRQAAQSEGKKLQCRLTLFFLNCCTCFLGVAEALLILQRHKSLACFCLSTEQEVVTRARKAQAEGSMAFQQMEQEKQQLLQKSQCLEGDRLKLEKDILNIQAALELERRDHNHTADILASLQEELKDHKQSLSKAEAEQKDLQDLLTIAEKEKTSLEIDLNYKLKALQQSQEQEVSEHQYTKARLEEHQNQESQSREEFCSTALAEMEKKLAEEKMAKQEMETRLVNAEKLCSMLQLDLKQAHQNIEQEKLQQQRLEAEVIPLQNLDQEIQKRHLIQDEVKLQTQQVGTLHSKEKRLEHELIELQKQRQILERQLADLRKCGDTPSPCLQAVNKLAEVFCRKDMRMDRKNTNVNDLRQKEKQNRKLQLELNSEKDKFTKMVIKFQRDINEMHVQMADESSALVELQMTLDSKDSDIEHLRSRMRSLQQGLDSTNLSSHSDVDTDDGFPVERTVTNSSLSVWHKFGCLCVFQYVVVSSRKILFYNDETDKEHSAPCMVLDIDKLFHVRPVTQSDVYRAELTDIPKIFQILYANEGESRKDSEFVTESQNLVGNSNCFLHKSHEFVPNLYHFPTGCDVCSRPLWNVFKPPAAYECRRCQFKCHKDHFGRGEDKLPPCRVYFDVASAKNLLLLANSPKEQQRWVKRLVKCIPKKPPCSDMSTMGTLSHSSPRLSRQMPLSASNITTVRATAGQGQRRASEQLPQNKPRSVNVAVKERVCTMLFRSRVYVNANRLPLARRVCMHSLQSHT</sequence>
<dbReference type="Gene3D" id="1.20.5.340">
    <property type="match status" value="1"/>
</dbReference>
<dbReference type="InterPro" id="IPR000719">
    <property type="entry name" value="Prot_kinase_dom"/>
</dbReference>
<evidence type="ECO:0000256" key="14">
    <source>
        <dbReference type="ARBA" id="ARBA00022840"/>
    </source>
</evidence>
<feature type="coiled-coil region" evidence="21">
    <location>
        <begin position="599"/>
        <end position="656"/>
    </location>
</feature>
<dbReference type="Ensembl" id="ENSEBUT00000002548.1">
    <property type="protein sequence ID" value="ENSEBUP00000002198.1"/>
    <property type="gene ID" value="ENSEBUG00000001606.1"/>
</dbReference>
<name>A0A8C4PX64_EPTBU</name>
<dbReference type="Proteomes" id="UP000694388">
    <property type="component" value="Unplaced"/>
</dbReference>
<feature type="coiled-coil region" evidence="21">
    <location>
        <begin position="691"/>
        <end position="718"/>
    </location>
</feature>
<feature type="coiled-coil region" evidence="21">
    <location>
        <begin position="357"/>
        <end position="391"/>
    </location>
</feature>
<keyword evidence="7" id="KW-0597">Phosphoprotein</keyword>
<dbReference type="InterPro" id="IPR002219">
    <property type="entry name" value="PKC_DAG/PE"/>
</dbReference>
<feature type="domain" description="Phorbol-ester/DAG-type" evidence="24">
    <location>
        <begin position="957"/>
        <end position="1012"/>
    </location>
</feature>
<keyword evidence="5" id="KW-0963">Cytoplasm</keyword>
<dbReference type="InterPro" id="IPR011993">
    <property type="entry name" value="PH-like_dom_sf"/>
</dbReference>
<comment type="subcellular location">
    <subcellularLocation>
        <location evidence="2">Cytoplasm</location>
        <location evidence="2">Cytoskeleton</location>
    </subcellularLocation>
</comment>
<dbReference type="SMART" id="SM00133">
    <property type="entry name" value="S_TK_X"/>
    <property type="match status" value="1"/>
</dbReference>
<dbReference type="SMART" id="SM00109">
    <property type="entry name" value="C1"/>
    <property type="match status" value="1"/>
</dbReference>
<dbReference type="GO" id="GO:1901888">
    <property type="term" value="P:regulation of cell junction assembly"/>
    <property type="evidence" value="ECO:0007669"/>
    <property type="project" value="TreeGrafter"/>
</dbReference>
<keyword evidence="9" id="KW-0479">Metal-binding</keyword>
<comment type="cofactor">
    <cofactor evidence="1">
        <name>Mg(2+)</name>
        <dbReference type="ChEBI" id="CHEBI:18420"/>
    </cofactor>
</comment>
<evidence type="ECO:0000256" key="2">
    <source>
        <dbReference type="ARBA" id="ARBA00004245"/>
    </source>
</evidence>
<evidence type="ECO:0000256" key="6">
    <source>
        <dbReference type="ARBA" id="ARBA00022527"/>
    </source>
</evidence>
<dbReference type="InterPro" id="IPR057529">
    <property type="entry name" value="MRCK/ROCK_PH"/>
</dbReference>
<evidence type="ECO:0000256" key="9">
    <source>
        <dbReference type="ARBA" id="ARBA00022723"/>
    </source>
</evidence>
<keyword evidence="10 20" id="KW-0547">Nucleotide-binding</keyword>
<reference evidence="26" key="1">
    <citation type="submission" date="2025-08" db="UniProtKB">
        <authorList>
            <consortium name="Ensembl"/>
        </authorList>
    </citation>
    <scope>IDENTIFICATION</scope>
</reference>
<comment type="similarity">
    <text evidence="3">Belongs to the protein kinase superfamily. AGC Ser/Thr protein kinase family.</text>
</comment>
<dbReference type="SUPFAM" id="SSF56112">
    <property type="entry name" value="Protein kinase-like (PK-like)"/>
    <property type="match status" value="1"/>
</dbReference>
<proteinExistence type="inferred from homology"/>
<keyword evidence="6" id="KW-0723">Serine/threonine-protein kinase</keyword>
<keyword evidence="12" id="KW-0418">Kinase</keyword>
<evidence type="ECO:0000256" key="21">
    <source>
        <dbReference type="SAM" id="Coils"/>
    </source>
</evidence>
<dbReference type="GO" id="GO:0005524">
    <property type="term" value="F:ATP binding"/>
    <property type="evidence" value="ECO:0007669"/>
    <property type="project" value="UniProtKB-UniRule"/>
</dbReference>
<keyword evidence="27" id="KW-1185">Reference proteome</keyword>
<evidence type="ECO:0000256" key="22">
    <source>
        <dbReference type="SAM" id="MobiDB-lite"/>
    </source>
</evidence>
<evidence type="ECO:0000313" key="26">
    <source>
        <dbReference type="Ensembl" id="ENSEBUP00000002198.1"/>
    </source>
</evidence>
<dbReference type="SMART" id="SM00220">
    <property type="entry name" value="S_TKc"/>
    <property type="match status" value="1"/>
</dbReference>
<dbReference type="InterPro" id="IPR046349">
    <property type="entry name" value="C1-like_sf"/>
</dbReference>
<dbReference type="FunFam" id="1.10.510.10:FF:000047">
    <property type="entry name" value="Rho-associated protein kinase 1"/>
    <property type="match status" value="1"/>
</dbReference>
<evidence type="ECO:0000256" key="11">
    <source>
        <dbReference type="ARBA" id="ARBA00022771"/>
    </source>
</evidence>
<dbReference type="GO" id="GO:0000281">
    <property type="term" value="P:mitotic cytokinesis"/>
    <property type="evidence" value="ECO:0007669"/>
    <property type="project" value="TreeGrafter"/>
</dbReference>
<evidence type="ECO:0000256" key="8">
    <source>
        <dbReference type="ARBA" id="ARBA00022679"/>
    </source>
</evidence>
<dbReference type="InterPro" id="IPR017441">
    <property type="entry name" value="Protein_kinase_ATP_BS"/>
</dbReference>
<dbReference type="PANTHER" id="PTHR22988">
    <property type="entry name" value="MYOTONIC DYSTROPHY S/T KINASE-RELATED"/>
    <property type="match status" value="1"/>
</dbReference>
<evidence type="ECO:0000256" key="1">
    <source>
        <dbReference type="ARBA" id="ARBA00001946"/>
    </source>
</evidence>
<dbReference type="GeneTree" id="ENSGT01030000234517"/>
<dbReference type="AlphaFoldDB" id="A0A8C4PX64"/>
<feature type="domain" description="AGC-kinase C-terminal" evidence="25">
    <location>
        <begin position="298"/>
        <end position="366"/>
    </location>
</feature>
<evidence type="ECO:0000256" key="19">
    <source>
        <dbReference type="ARBA" id="ARBA00048679"/>
    </source>
</evidence>
<evidence type="ECO:0000256" key="20">
    <source>
        <dbReference type="PROSITE-ProRule" id="PRU10141"/>
    </source>
</evidence>
<dbReference type="GO" id="GO:0005737">
    <property type="term" value="C:cytoplasm"/>
    <property type="evidence" value="ECO:0007669"/>
    <property type="project" value="TreeGrafter"/>
</dbReference>
<dbReference type="InterPro" id="IPR000961">
    <property type="entry name" value="AGC-kinase_C"/>
</dbReference>
<evidence type="ECO:0000259" key="24">
    <source>
        <dbReference type="PROSITE" id="PS50081"/>
    </source>
</evidence>
<keyword evidence="8" id="KW-0808">Transferase</keyword>
<comment type="catalytic activity">
    <reaction evidence="18">
        <text>L-threonyl-[protein] + ATP = O-phospho-L-threonyl-[protein] + ADP + H(+)</text>
        <dbReference type="Rhea" id="RHEA:46608"/>
        <dbReference type="Rhea" id="RHEA-COMP:11060"/>
        <dbReference type="Rhea" id="RHEA-COMP:11605"/>
        <dbReference type="ChEBI" id="CHEBI:15378"/>
        <dbReference type="ChEBI" id="CHEBI:30013"/>
        <dbReference type="ChEBI" id="CHEBI:30616"/>
        <dbReference type="ChEBI" id="CHEBI:61977"/>
        <dbReference type="ChEBI" id="CHEBI:456216"/>
        <dbReference type="EC" id="2.7.11.1"/>
    </reaction>
</comment>
<evidence type="ECO:0000256" key="17">
    <source>
        <dbReference type="ARBA" id="ARBA00023212"/>
    </source>
</evidence>
<keyword evidence="16 21" id="KW-0175">Coiled coil</keyword>
<evidence type="ECO:0000313" key="27">
    <source>
        <dbReference type="Proteomes" id="UP000694388"/>
    </source>
</evidence>
<dbReference type="Gene3D" id="1.10.510.10">
    <property type="entry name" value="Transferase(Phosphotransferase) domain 1"/>
    <property type="match status" value="1"/>
</dbReference>
<keyword evidence="11" id="KW-0863">Zinc-finger</keyword>
<dbReference type="CDD" id="cd01242">
    <property type="entry name" value="PH_ROCK"/>
    <property type="match status" value="1"/>
</dbReference>
<dbReference type="Pfam" id="PF00433">
    <property type="entry name" value="Pkinase_C"/>
    <property type="match status" value="1"/>
</dbReference>
<dbReference type="CDD" id="cd05596">
    <property type="entry name" value="STKc_ROCK"/>
    <property type="match status" value="1"/>
</dbReference>
<dbReference type="SUPFAM" id="SSF57889">
    <property type="entry name" value="Cysteine-rich domain"/>
    <property type="match status" value="1"/>
</dbReference>
<evidence type="ECO:0000256" key="13">
    <source>
        <dbReference type="ARBA" id="ARBA00022833"/>
    </source>
</evidence>
<evidence type="ECO:0000259" key="25">
    <source>
        <dbReference type="PROSITE" id="PS51285"/>
    </source>
</evidence>
<dbReference type="PROSITE" id="PS00107">
    <property type="entry name" value="PROTEIN_KINASE_ATP"/>
    <property type="match status" value="1"/>
</dbReference>
<feature type="domain" description="Protein kinase" evidence="23">
    <location>
        <begin position="34"/>
        <end position="295"/>
    </location>
</feature>
<dbReference type="PROSITE" id="PS00108">
    <property type="entry name" value="PROTEIN_KINASE_ST"/>
    <property type="match status" value="1"/>
</dbReference>
<evidence type="ECO:0000256" key="15">
    <source>
        <dbReference type="ARBA" id="ARBA00022842"/>
    </source>
</evidence>
<dbReference type="GO" id="GO:0031032">
    <property type="term" value="P:actomyosin structure organization"/>
    <property type="evidence" value="ECO:0007669"/>
    <property type="project" value="TreeGrafter"/>
</dbReference>
<evidence type="ECO:0000256" key="18">
    <source>
        <dbReference type="ARBA" id="ARBA00047899"/>
    </source>
</evidence>
<evidence type="ECO:0000256" key="5">
    <source>
        <dbReference type="ARBA" id="ARBA00022490"/>
    </source>
</evidence>
<keyword evidence="17" id="KW-0206">Cytoskeleton</keyword>
<evidence type="ECO:0000256" key="16">
    <source>
        <dbReference type="ARBA" id="ARBA00023054"/>
    </source>
</evidence>
<feature type="coiled-coil region" evidence="21">
    <location>
        <begin position="466"/>
        <end position="556"/>
    </location>
</feature>
<dbReference type="InterPro" id="IPR008271">
    <property type="entry name" value="Ser/Thr_kinase_AS"/>
</dbReference>
<dbReference type="GO" id="GO:0005856">
    <property type="term" value="C:cytoskeleton"/>
    <property type="evidence" value="ECO:0007669"/>
    <property type="project" value="UniProtKB-SubCell"/>
</dbReference>
<dbReference type="PROSITE" id="PS50011">
    <property type="entry name" value="PROTEIN_KINASE_DOM"/>
    <property type="match status" value="1"/>
</dbReference>
<feature type="region of interest" description="Disordered" evidence="22">
    <location>
        <begin position="1083"/>
        <end position="1103"/>
    </location>
</feature>
<keyword evidence="14 20" id="KW-0067">ATP-binding</keyword>
<protein>
    <recommendedName>
        <fullName evidence="4">non-specific serine/threonine protein kinase</fullName>
        <ecNumber evidence="4">2.7.11.1</ecNumber>
    </recommendedName>
</protein>
<dbReference type="GO" id="GO:0072518">
    <property type="term" value="F:Rho-dependent protein serine/threonine kinase activity"/>
    <property type="evidence" value="ECO:0007669"/>
    <property type="project" value="TreeGrafter"/>
</dbReference>
<dbReference type="GO" id="GO:0030866">
    <property type="term" value="P:cortical actin cytoskeleton organization"/>
    <property type="evidence" value="ECO:0007669"/>
    <property type="project" value="TreeGrafter"/>
</dbReference>
<keyword evidence="15" id="KW-0460">Magnesium</keyword>
<evidence type="ECO:0000256" key="12">
    <source>
        <dbReference type="ARBA" id="ARBA00022777"/>
    </source>
</evidence>
<dbReference type="PROSITE" id="PS51285">
    <property type="entry name" value="AGC_KINASE_CTER"/>
    <property type="match status" value="1"/>
</dbReference>
<dbReference type="InterPro" id="IPR050839">
    <property type="entry name" value="Rho-assoc_Ser/Thr_Kinase"/>
</dbReference>
<evidence type="ECO:0000256" key="7">
    <source>
        <dbReference type="ARBA" id="ARBA00022553"/>
    </source>
</evidence>
<dbReference type="GO" id="GO:0007266">
    <property type="term" value="P:Rho protein signal transduction"/>
    <property type="evidence" value="ECO:0007669"/>
    <property type="project" value="TreeGrafter"/>
</dbReference>
<dbReference type="FunFam" id="3.30.200.20:FF:000072">
    <property type="entry name" value="Rho-associated protein kinase 2"/>
    <property type="match status" value="1"/>
</dbReference>
<organism evidence="26 27">
    <name type="scientific">Eptatretus burgeri</name>
    <name type="common">Inshore hagfish</name>
    <dbReference type="NCBI Taxonomy" id="7764"/>
    <lineage>
        <taxon>Eukaryota</taxon>
        <taxon>Metazoa</taxon>
        <taxon>Chordata</taxon>
        <taxon>Craniata</taxon>
        <taxon>Vertebrata</taxon>
        <taxon>Cyclostomata</taxon>
        <taxon>Myxini</taxon>
        <taxon>Myxiniformes</taxon>
        <taxon>Myxinidae</taxon>
        <taxon>Eptatretinae</taxon>
        <taxon>Eptatretus</taxon>
    </lineage>
</organism>
<dbReference type="Pfam" id="PF00069">
    <property type="entry name" value="Pkinase"/>
    <property type="match status" value="1"/>
</dbReference>
<dbReference type="SUPFAM" id="SSF50729">
    <property type="entry name" value="PH domain-like"/>
    <property type="match status" value="1"/>
</dbReference>
<dbReference type="PROSITE" id="PS50081">
    <property type="entry name" value="ZF_DAG_PE_2"/>
    <property type="match status" value="1"/>
</dbReference>
<feature type="binding site" evidence="20">
    <location>
        <position position="63"/>
    </location>
    <ligand>
        <name>ATP</name>
        <dbReference type="ChEBI" id="CHEBI:30616"/>
    </ligand>
</feature>
<comment type="catalytic activity">
    <reaction evidence="19">
        <text>L-seryl-[protein] + ATP = O-phospho-L-seryl-[protein] + ADP + H(+)</text>
        <dbReference type="Rhea" id="RHEA:17989"/>
        <dbReference type="Rhea" id="RHEA-COMP:9863"/>
        <dbReference type="Rhea" id="RHEA-COMP:11604"/>
        <dbReference type="ChEBI" id="CHEBI:15378"/>
        <dbReference type="ChEBI" id="CHEBI:29999"/>
        <dbReference type="ChEBI" id="CHEBI:30616"/>
        <dbReference type="ChEBI" id="CHEBI:83421"/>
        <dbReference type="ChEBI" id="CHEBI:456216"/>
        <dbReference type="EC" id="2.7.11.1"/>
    </reaction>
</comment>
<reference evidence="26" key="2">
    <citation type="submission" date="2025-09" db="UniProtKB">
        <authorList>
            <consortium name="Ensembl"/>
        </authorList>
    </citation>
    <scope>IDENTIFICATION</scope>
</reference>
<dbReference type="PANTHER" id="PTHR22988:SF73">
    <property type="entry name" value="RHO-ASSOCIATED PROTEIN KINASE"/>
    <property type="match status" value="1"/>
</dbReference>
<dbReference type="GO" id="GO:0008270">
    <property type="term" value="F:zinc ion binding"/>
    <property type="evidence" value="ECO:0007669"/>
    <property type="project" value="UniProtKB-KW"/>
</dbReference>
<dbReference type="EC" id="2.7.11.1" evidence="4"/>
<evidence type="ECO:0000256" key="10">
    <source>
        <dbReference type="ARBA" id="ARBA00022741"/>
    </source>
</evidence>
<evidence type="ECO:0000256" key="4">
    <source>
        <dbReference type="ARBA" id="ARBA00012513"/>
    </source>
</evidence>
<accession>A0A8C4PX64</accession>
<dbReference type="Gene3D" id="3.30.200.20">
    <property type="entry name" value="Phosphorylase Kinase, domain 1"/>
    <property type="match status" value="1"/>
</dbReference>
<dbReference type="Gene3D" id="2.30.29.30">
    <property type="entry name" value="Pleckstrin-homology domain (PH domain)/Phosphotyrosine-binding domain (PTB)"/>
    <property type="match status" value="1"/>
</dbReference>
<keyword evidence="13" id="KW-0862">Zinc</keyword>
<dbReference type="InterPro" id="IPR011009">
    <property type="entry name" value="Kinase-like_dom_sf"/>
</dbReference>
<dbReference type="InterPro" id="IPR017892">
    <property type="entry name" value="Pkinase_C"/>
</dbReference>
<dbReference type="Pfam" id="PF25346">
    <property type="entry name" value="PH_MRCK"/>
    <property type="match status" value="1"/>
</dbReference>
<dbReference type="GO" id="GO:0048598">
    <property type="term" value="P:embryonic morphogenesis"/>
    <property type="evidence" value="ECO:0007669"/>
    <property type="project" value="TreeGrafter"/>
</dbReference>
<evidence type="ECO:0000256" key="3">
    <source>
        <dbReference type="ARBA" id="ARBA00009903"/>
    </source>
</evidence>